<dbReference type="InterPro" id="IPR006311">
    <property type="entry name" value="TAT_signal"/>
</dbReference>
<dbReference type="OrthoDB" id="5174394at2"/>
<dbReference type="EMBL" id="LECT01000036">
    <property type="protein sequence ID" value="KLU03555.1"/>
    <property type="molecule type" value="Genomic_DNA"/>
</dbReference>
<feature type="chain" id="PRO_5005247844" description="Secreted protein" evidence="1">
    <location>
        <begin position="34"/>
        <end position="445"/>
    </location>
</feature>
<accession>A0A0J1B9Z3</accession>
<dbReference type="STRING" id="595434.RISK_004452"/>
<proteinExistence type="predicted"/>
<keyword evidence="1" id="KW-0732">Signal</keyword>
<dbReference type="PROSITE" id="PS51318">
    <property type="entry name" value="TAT"/>
    <property type="match status" value="1"/>
</dbReference>
<name>A0A0J1B9Z3_RHOIS</name>
<gene>
    <name evidence="2" type="ORF">RISK_004452</name>
</gene>
<dbReference type="PATRIC" id="fig|595434.4.peg.4224"/>
<sequence length="445" mass="50176">MRPSSPLHRRQFLATNLAAGSALLANSSPFAFAKESASETGPLETLVPTRTITHGPKFHWFGYYDKQEFDPTGRFVLSNEIDFEGRSPNAEDRIGVGYVDTANDDQWTPLGTSQAWGWQQGCMLQFVGQDGKRVLWNDQDGDRFVCRLHDLDSGKTRTIDRPIYTISQDGRTGLSADFRRINNLRPGYGYSGLADPHVDQRAPEESGVWRVDLQTGRSELILSLAQVAQLPWPDGDKHADAWHYFNHLLINPSGTRFIVLHRYRPEFDPATLQYKGGFVTRMLTANMDGSDLHVLDPSGYTSHFIWKGDDAVTMWTRPAGQPNGFYVFDDQTDVVRPVGADKMPSNGHNTYLAGDHGDWILNDTYPDRSRRQTVYLYHVPSNRRFDLGHFPSPKRYTGEWRCDTHPRCSPDGRTVAIDSPHAVDQNEGGRQVHLLDIGELLDANS</sequence>
<comment type="caution">
    <text evidence="2">The sequence shown here is derived from an EMBL/GenBank/DDBJ whole genome shotgun (WGS) entry which is preliminary data.</text>
</comment>
<dbReference type="AlphaFoldDB" id="A0A0J1B9Z3"/>
<dbReference type="Proteomes" id="UP000036367">
    <property type="component" value="Unassembled WGS sequence"/>
</dbReference>
<organism evidence="2 3">
    <name type="scientific">Rhodopirellula islandica</name>
    <dbReference type="NCBI Taxonomy" id="595434"/>
    <lineage>
        <taxon>Bacteria</taxon>
        <taxon>Pseudomonadati</taxon>
        <taxon>Planctomycetota</taxon>
        <taxon>Planctomycetia</taxon>
        <taxon>Pirellulales</taxon>
        <taxon>Pirellulaceae</taxon>
        <taxon>Rhodopirellula</taxon>
    </lineage>
</organism>
<evidence type="ECO:0000313" key="2">
    <source>
        <dbReference type="EMBL" id="KLU03555.1"/>
    </source>
</evidence>
<evidence type="ECO:0008006" key="4">
    <source>
        <dbReference type="Google" id="ProtNLM"/>
    </source>
</evidence>
<feature type="signal peptide" evidence="1">
    <location>
        <begin position="1"/>
        <end position="33"/>
    </location>
</feature>
<reference evidence="2" key="1">
    <citation type="submission" date="2015-05" db="EMBL/GenBank/DDBJ databases">
        <title>Permanent draft genome of Rhodopirellula islandicus K833.</title>
        <authorList>
            <person name="Kizina J."/>
            <person name="Richter M."/>
            <person name="Glockner F.O."/>
            <person name="Harder J."/>
        </authorList>
    </citation>
    <scope>NUCLEOTIDE SEQUENCE [LARGE SCALE GENOMIC DNA]</scope>
    <source>
        <strain evidence="2">K833</strain>
    </source>
</reference>
<dbReference type="RefSeq" id="WP_047815704.1">
    <property type="nucleotide sequence ID" value="NZ_LECT01000036.1"/>
</dbReference>
<evidence type="ECO:0000256" key="1">
    <source>
        <dbReference type="SAM" id="SignalP"/>
    </source>
</evidence>
<evidence type="ECO:0000313" key="3">
    <source>
        <dbReference type="Proteomes" id="UP000036367"/>
    </source>
</evidence>
<protein>
    <recommendedName>
        <fullName evidence="4">Secreted protein</fullName>
    </recommendedName>
</protein>
<keyword evidence="3" id="KW-1185">Reference proteome</keyword>